<sequence length="108" mass="12137">MILIDDDADGNRLWIDELRAQFEQERFYQDNRAAAESAYALAVRLRAANRLDEACSYARTCLQLAEQLPSTTLEDVVTTRQAVGGVHLPEYFHDGVVRARLADLLAPT</sequence>
<gene>
    <name evidence="1" type="ORF">ACFQGL_31305</name>
</gene>
<dbReference type="EMBL" id="JBHSQS010000042">
    <property type="protein sequence ID" value="MFC5927842.1"/>
    <property type="molecule type" value="Genomic_DNA"/>
</dbReference>
<name>A0ABW1HHN5_9ACTN</name>
<evidence type="ECO:0000313" key="1">
    <source>
        <dbReference type="EMBL" id="MFC5927842.1"/>
    </source>
</evidence>
<protein>
    <submittedName>
        <fullName evidence="1">Uncharacterized protein</fullName>
    </submittedName>
</protein>
<organism evidence="1 2">
    <name type="scientific">Micromonospora vulcania</name>
    <dbReference type="NCBI Taxonomy" id="1441873"/>
    <lineage>
        <taxon>Bacteria</taxon>
        <taxon>Bacillati</taxon>
        <taxon>Actinomycetota</taxon>
        <taxon>Actinomycetes</taxon>
        <taxon>Micromonosporales</taxon>
        <taxon>Micromonosporaceae</taxon>
        <taxon>Micromonospora</taxon>
    </lineage>
</organism>
<accession>A0ABW1HHN5</accession>
<comment type="caution">
    <text evidence="1">The sequence shown here is derived from an EMBL/GenBank/DDBJ whole genome shotgun (WGS) entry which is preliminary data.</text>
</comment>
<proteinExistence type="predicted"/>
<evidence type="ECO:0000313" key="2">
    <source>
        <dbReference type="Proteomes" id="UP001596226"/>
    </source>
</evidence>
<keyword evidence="2" id="KW-1185">Reference proteome</keyword>
<dbReference type="Proteomes" id="UP001596226">
    <property type="component" value="Unassembled WGS sequence"/>
</dbReference>
<reference evidence="2" key="1">
    <citation type="journal article" date="2019" name="Int. J. Syst. Evol. Microbiol.">
        <title>The Global Catalogue of Microorganisms (GCM) 10K type strain sequencing project: providing services to taxonomists for standard genome sequencing and annotation.</title>
        <authorList>
            <consortium name="The Broad Institute Genomics Platform"/>
            <consortium name="The Broad Institute Genome Sequencing Center for Infectious Disease"/>
            <person name="Wu L."/>
            <person name="Ma J."/>
        </authorList>
    </citation>
    <scope>NUCLEOTIDE SEQUENCE [LARGE SCALE GENOMIC DNA]</scope>
    <source>
        <strain evidence="2">CGMCC 4.7144</strain>
    </source>
</reference>
<dbReference type="RefSeq" id="WP_377516261.1">
    <property type="nucleotide sequence ID" value="NZ_JBHSQS010000042.1"/>
</dbReference>